<keyword evidence="4" id="KW-1185">Reference proteome</keyword>
<keyword evidence="1" id="KW-0472">Membrane</keyword>
<reference evidence="3 4" key="1">
    <citation type="submission" date="2023-01" db="EMBL/GenBank/DDBJ databases">
        <title>Novel species of the genus Vogesella isolated from rivers.</title>
        <authorList>
            <person name="Lu H."/>
        </authorList>
    </citation>
    <scope>NUCLEOTIDE SEQUENCE [LARGE SCALE GENOMIC DNA]</scope>
    <source>
        <strain evidence="3 4">DC21W</strain>
    </source>
</reference>
<dbReference type="Pfam" id="PF01569">
    <property type="entry name" value="PAP2"/>
    <property type="match status" value="1"/>
</dbReference>
<evidence type="ECO:0000259" key="2">
    <source>
        <dbReference type="Pfam" id="PF01569"/>
    </source>
</evidence>
<keyword evidence="1" id="KW-1133">Transmembrane helix</keyword>
<name>A0ABT5IZH7_9NEIS</name>
<evidence type="ECO:0000256" key="1">
    <source>
        <dbReference type="SAM" id="Phobius"/>
    </source>
</evidence>
<comment type="caution">
    <text evidence="3">The sequence shown here is derived from an EMBL/GenBank/DDBJ whole genome shotgun (WGS) entry which is preliminary data.</text>
</comment>
<dbReference type="InterPro" id="IPR000326">
    <property type="entry name" value="PAP2/HPO"/>
</dbReference>
<dbReference type="Proteomes" id="UP001219956">
    <property type="component" value="Unassembled WGS sequence"/>
</dbReference>
<gene>
    <name evidence="3" type="ORF">PQU95_12260</name>
</gene>
<feature type="transmembrane region" description="Helical" evidence="1">
    <location>
        <begin position="79"/>
        <end position="96"/>
    </location>
</feature>
<feature type="domain" description="Phosphatidic acid phosphatase type 2/haloperoxidase" evidence="2">
    <location>
        <begin position="108"/>
        <end position="234"/>
    </location>
</feature>
<keyword evidence="1" id="KW-0812">Transmembrane</keyword>
<dbReference type="SUPFAM" id="SSF48317">
    <property type="entry name" value="Acid phosphatase/Vanadium-dependent haloperoxidase"/>
    <property type="match status" value="1"/>
</dbReference>
<accession>A0ABT5IZH7</accession>
<dbReference type="RefSeq" id="WP_272752289.1">
    <property type="nucleotide sequence ID" value="NZ_JAQQLF010000014.1"/>
</dbReference>
<evidence type="ECO:0000313" key="4">
    <source>
        <dbReference type="Proteomes" id="UP001219956"/>
    </source>
</evidence>
<dbReference type="InterPro" id="IPR036938">
    <property type="entry name" value="PAP2/HPO_sf"/>
</dbReference>
<dbReference type="EMBL" id="JAQQLF010000014">
    <property type="protein sequence ID" value="MDC7717983.1"/>
    <property type="molecule type" value="Genomic_DNA"/>
</dbReference>
<organism evidence="3 4">
    <name type="scientific">Vogesella aquatica</name>
    <dbReference type="NCBI Taxonomy" id="2984206"/>
    <lineage>
        <taxon>Bacteria</taxon>
        <taxon>Pseudomonadati</taxon>
        <taxon>Pseudomonadota</taxon>
        <taxon>Betaproteobacteria</taxon>
        <taxon>Neisseriales</taxon>
        <taxon>Chromobacteriaceae</taxon>
        <taxon>Vogesella</taxon>
    </lineage>
</organism>
<feature type="transmembrane region" description="Helical" evidence="1">
    <location>
        <begin position="214"/>
        <end position="233"/>
    </location>
</feature>
<evidence type="ECO:0000313" key="3">
    <source>
        <dbReference type="EMBL" id="MDC7717983.1"/>
    </source>
</evidence>
<dbReference type="CDD" id="cd03396">
    <property type="entry name" value="PAP2_like_6"/>
    <property type="match status" value="1"/>
</dbReference>
<protein>
    <submittedName>
        <fullName evidence="3">Phosphatase PAP2 family protein</fullName>
    </submittedName>
</protein>
<sequence length="239" mass="26120">MHGSVLSDTPGARLPIPGQRVIRRTAWQLACAAGLAVLFLALEYDTRLDDAVTRLFYSDALQAFPLQNSTWLDWLNHRLAKYAVAASVLWLLYSGLRRRDSRRAFTAGMMMLATAAVSSLKARSAHSCPWDMAAYGGSAEHFPTLAATPLNAGPGHCFPGGHASAGFALMALYFYWQPSHPGRARMALWGGVLAGMLMGLGQVARGAHFLSHNLWSGWVVWLVCVLGFALFDYRAARRP</sequence>
<feature type="transmembrane region" description="Helical" evidence="1">
    <location>
        <begin position="188"/>
        <end position="208"/>
    </location>
</feature>
<proteinExistence type="predicted"/>